<dbReference type="EnsemblMetazoa" id="Aqu2.1.33394_001">
    <property type="protein sequence ID" value="Aqu2.1.33394_001"/>
    <property type="gene ID" value="Aqu2.1.33394"/>
</dbReference>
<name>A0A1X7V0S1_AMPQE</name>
<reference evidence="1" key="1">
    <citation type="submission" date="2017-05" db="UniProtKB">
        <authorList>
            <consortium name="EnsemblMetazoa"/>
        </authorList>
    </citation>
    <scope>IDENTIFICATION</scope>
</reference>
<sequence length="26" mass="2880">MTQIVSLPVANTFPSLVVLRSIHSNR</sequence>
<dbReference type="InParanoid" id="A0A1X7V0S1"/>
<protein>
    <submittedName>
        <fullName evidence="1">Uncharacterized protein</fullName>
    </submittedName>
</protein>
<dbReference type="AlphaFoldDB" id="A0A1X7V0S1"/>
<proteinExistence type="predicted"/>
<accession>A0A1X7V0S1</accession>
<organism evidence="1">
    <name type="scientific">Amphimedon queenslandica</name>
    <name type="common">Sponge</name>
    <dbReference type="NCBI Taxonomy" id="400682"/>
    <lineage>
        <taxon>Eukaryota</taxon>
        <taxon>Metazoa</taxon>
        <taxon>Porifera</taxon>
        <taxon>Demospongiae</taxon>
        <taxon>Heteroscleromorpha</taxon>
        <taxon>Haplosclerida</taxon>
        <taxon>Niphatidae</taxon>
        <taxon>Amphimedon</taxon>
    </lineage>
</organism>
<evidence type="ECO:0000313" key="1">
    <source>
        <dbReference type="EnsemblMetazoa" id="Aqu2.1.33394_001"/>
    </source>
</evidence>